<dbReference type="Proteomes" id="UP000298471">
    <property type="component" value="Unassembled WGS sequence"/>
</dbReference>
<dbReference type="OrthoDB" id="879465at2"/>
<sequence>MKSTLLFLTLTLVGSACQKTAIDPEAAPQDFAVDFNKDFGLHHRQQATLPATSGAELTLRLEELHTSFCPEGMMCIVGPSAWPVLTISDANGQQQQLTLPKNQARTWSGTWLDTASIRANGRRYLLTYTQWDLERVPAKGKGPAKADWVLWFHVDKANR</sequence>
<proteinExistence type="predicted"/>
<organism evidence="1 2">
    <name type="scientific">Hymenobacter metallicola</name>
    <dbReference type="NCBI Taxonomy" id="2563114"/>
    <lineage>
        <taxon>Bacteria</taxon>
        <taxon>Pseudomonadati</taxon>
        <taxon>Bacteroidota</taxon>
        <taxon>Cytophagia</taxon>
        <taxon>Cytophagales</taxon>
        <taxon>Hymenobacteraceae</taxon>
        <taxon>Hymenobacter</taxon>
    </lineage>
</organism>
<dbReference type="RefSeq" id="WP_135391567.1">
    <property type="nucleotide sequence ID" value="NZ_SRMB01000001.1"/>
</dbReference>
<comment type="caution">
    <text evidence="1">The sequence shown here is derived from an EMBL/GenBank/DDBJ whole genome shotgun (WGS) entry which is preliminary data.</text>
</comment>
<gene>
    <name evidence="1" type="ORF">E5K02_01655</name>
</gene>
<protein>
    <recommendedName>
        <fullName evidence="3">Lipoprotein</fullName>
    </recommendedName>
</protein>
<evidence type="ECO:0000313" key="2">
    <source>
        <dbReference type="Proteomes" id="UP000298471"/>
    </source>
</evidence>
<dbReference type="AlphaFoldDB" id="A0A4Z0QEM2"/>
<dbReference type="EMBL" id="SRMB01000001">
    <property type="protein sequence ID" value="TGE28195.1"/>
    <property type="molecule type" value="Genomic_DNA"/>
</dbReference>
<evidence type="ECO:0008006" key="3">
    <source>
        <dbReference type="Google" id="ProtNLM"/>
    </source>
</evidence>
<dbReference type="PROSITE" id="PS51257">
    <property type="entry name" value="PROKAR_LIPOPROTEIN"/>
    <property type="match status" value="1"/>
</dbReference>
<keyword evidence="2" id="KW-1185">Reference proteome</keyword>
<name>A0A4Z0QEM2_9BACT</name>
<evidence type="ECO:0000313" key="1">
    <source>
        <dbReference type="EMBL" id="TGE28195.1"/>
    </source>
</evidence>
<accession>A0A4Z0QEM2</accession>
<reference evidence="1 2" key="1">
    <citation type="submission" date="2019-04" db="EMBL/GenBank/DDBJ databases">
        <authorList>
            <person name="Feng G."/>
            <person name="Zhang J."/>
            <person name="Zhu H."/>
        </authorList>
    </citation>
    <scope>NUCLEOTIDE SEQUENCE [LARGE SCALE GENOMIC DNA]</scope>
    <source>
        <strain evidence="1 2">9PBR-1</strain>
    </source>
</reference>